<evidence type="ECO:0000313" key="3">
    <source>
        <dbReference type="Proteomes" id="UP000433181"/>
    </source>
</evidence>
<dbReference type="AlphaFoldDB" id="A0A6I2UCF4"/>
<name>A0A6I2UCF4_9FIRM</name>
<keyword evidence="1" id="KW-0175">Coiled coil</keyword>
<gene>
    <name evidence="2" type="ORF">FYJ84_09345</name>
</gene>
<organism evidence="2 3">
    <name type="scientific">Anaerovibrio slackiae</name>
    <dbReference type="NCBI Taxonomy" id="2652309"/>
    <lineage>
        <taxon>Bacteria</taxon>
        <taxon>Bacillati</taxon>
        <taxon>Bacillota</taxon>
        <taxon>Negativicutes</taxon>
        <taxon>Selenomonadales</taxon>
        <taxon>Selenomonadaceae</taxon>
        <taxon>Anaerovibrio</taxon>
    </lineage>
</organism>
<evidence type="ECO:0000313" key="2">
    <source>
        <dbReference type="EMBL" id="MSU09188.1"/>
    </source>
</evidence>
<protein>
    <submittedName>
        <fullName evidence="2">Uncharacterized protein</fullName>
    </submittedName>
</protein>
<evidence type="ECO:0000256" key="1">
    <source>
        <dbReference type="SAM" id="Coils"/>
    </source>
</evidence>
<feature type="coiled-coil region" evidence="1">
    <location>
        <begin position="14"/>
        <end position="45"/>
    </location>
</feature>
<sequence>MEKSKMCYIIASKIKELEKWDDDLIKQIDELNEKLQKETDEEVKETLMYAIAFKQGASMAFGQIGNSLNTLISEIERY</sequence>
<keyword evidence="3" id="KW-1185">Reference proteome</keyword>
<dbReference type="Proteomes" id="UP000433181">
    <property type="component" value="Unassembled WGS sequence"/>
</dbReference>
<dbReference type="RefSeq" id="WP_154407359.1">
    <property type="nucleotide sequence ID" value="NZ_VUNR01000018.1"/>
</dbReference>
<comment type="caution">
    <text evidence="2">The sequence shown here is derived from an EMBL/GenBank/DDBJ whole genome shotgun (WGS) entry which is preliminary data.</text>
</comment>
<proteinExistence type="predicted"/>
<dbReference type="EMBL" id="VUNR01000018">
    <property type="protein sequence ID" value="MSU09188.1"/>
    <property type="molecule type" value="Genomic_DNA"/>
</dbReference>
<accession>A0A6I2UCF4</accession>
<dbReference type="GeneID" id="96779125"/>
<reference evidence="2 3" key="1">
    <citation type="submission" date="2019-08" db="EMBL/GenBank/DDBJ databases">
        <title>In-depth cultivation of the pig gut microbiome towards novel bacterial diversity and tailored functional studies.</title>
        <authorList>
            <person name="Wylensek D."/>
            <person name="Hitch T.C.A."/>
            <person name="Clavel T."/>
        </authorList>
    </citation>
    <scope>NUCLEOTIDE SEQUENCE [LARGE SCALE GENOMIC DNA]</scope>
    <source>
        <strain evidence="2 3">WCA-693-APC-5D-A</strain>
    </source>
</reference>